<dbReference type="InterPro" id="IPR036681">
    <property type="entry name" value="PgpA-like_sf"/>
</dbReference>
<keyword evidence="5" id="KW-1185">Reference proteome</keyword>
<comment type="catalytic activity">
    <reaction evidence="1">
        <text>a 1,2-diacyl-sn-glycero-3-phospho-(1'-sn-glycero-3'-phosphate) + H2O = a 1,2-diacyl-sn-glycero-3-phospho-(1'-sn-glycerol) + phosphate</text>
        <dbReference type="Rhea" id="RHEA:33751"/>
        <dbReference type="ChEBI" id="CHEBI:15377"/>
        <dbReference type="ChEBI" id="CHEBI:43474"/>
        <dbReference type="ChEBI" id="CHEBI:60110"/>
        <dbReference type="ChEBI" id="CHEBI:64716"/>
        <dbReference type="EC" id="3.1.3.27"/>
    </reaction>
</comment>
<evidence type="ECO:0000256" key="1">
    <source>
        <dbReference type="PIRNR" id="PIRNR006162"/>
    </source>
</evidence>
<dbReference type="AlphaFoldDB" id="A0A1H9SUY8"/>
<dbReference type="EMBL" id="FOGS01000004">
    <property type="protein sequence ID" value="SER88213.1"/>
    <property type="molecule type" value="Genomic_DNA"/>
</dbReference>
<dbReference type="UniPathway" id="UPA00084">
    <property type="reaction ID" value="UER00504"/>
</dbReference>
<dbReference type="PANTHER" id="PTHR36305:SF1">
    <property type="entry name" value="PHOSPHATIDYLGLYCEROPHOSPHATASE A"/>
    <property type="match status" value="1"/>
</dbReference>
<feature type="transmembrane region" description="Helical" evidence="2">
    <location>
        <begin position="7"/>
        <end position="38"/>
    </location>
</feature>
<dbReference type="GO" id="GO:0008962">
    <property type="term" value="F:phosphatidylglycerophosphatase activity"/>
    <property type="evidence" value="ECO:0007669"/>
    <property type="project" value="UniProtKB-EC"/>
</dbReference>
<comment type="subcellular location">
    <subcellularLocation>
        <location evidence="1">Cell inner membrane</location>
        <topology evidence="1">Multi-pass membrane protein</topology>
    </subcellularLocation>
</comment>
<sequence length="167" mass="18334">MLDTLNFWVATGFGLGHLPLAPGTFGSLIGIPLAWWLLGRPVGYQAAGVAVLLVVAVPVCHVAAWHYAGLDHGSIVADEYVAFPLAVIGLTAARQPLVMLLAFAVYRFFDSVKPPPIHLAEYVDGGLGIVLDDVIAALVTWVVLALLLKLWQRRTLESTWHRCRWWR</sequence>
<keyword evidence="1" id="KW-0595">Phospholipid degradation</keyword>
<dbReference type="GO" id="GO:0005886">
    <property type="term" value="C:plasma membrane"/>
    <property type="evidence" value="ECO:0007669"/>
    <property type="project" value="UniProtKB-SubCell"/>
</dbReference>
<dbReference type="GO" id="GO:0046872">
    <property type="term" value="F:metal ion binding"/>
    <property type="evidence" value="ECO:0007669"/>
    <property type="project" value="UniProtKB-KW"/>
</dbReference>
<comment type="function">
    <text evidence="1">Lipid phosphatase which dephosphorylates phosphatidylglycerophosphate (PGP) to phosphatidylglycerol (PG).</text>
</comment>
<keyword evidence="1 2" id="KW-0812">Transmembrane</keyword>
<keyword evidence="1" id="KW-0479">Metal-binding</keyword>
<dbReference type="PIRSF" id="PIRSF006162">
    <property type="entry name" value="PgpA"/>
    <property type="match status" value="1"/>
</dbReference>
<feature type="transmembrane region" description="Helical" evidence="2">
    <location>
        <begin position="44"/>
        <end position="68"/>
    </location>
</feature>
<reference evidence="5" key="1">
    <citation type="submission" date="2016-10" db="EMBL/GenBank/DDBJ databases">
        <authorList>
            <person name="Varghese N."/>
            <person name="Submissions S."/>
        </authorList>
    </citation>
    <scope>NUCLEOTIDE SEQUENCE [LARGE SCALE GENOMIC DNA]</scope>
    <source>
        <strain evidence="5">CGMCC 1.6495</strain>
    </source>
</reference>
<comment type="pathway">
    <text evidence="1">Phospholipid metabolism; phosphatidylglycerol biosynthesis; phosphatidylglycerol from CDP-diacylglycerol: step 2/2.</text>
</comment>
<feature type="transmembrane region" description="Helical" evidence="2">
    <location>
        <begin position="126"/>
        <end position="148"/>
    </location>
</feature>
<accession>A0A1H9SUY8</accession>
<gene>
    <name evidence="4" type="ORF">SAMN04487958_10423</name>
</gene>
<keyword evidence="1 2" id="KW-0472">Membrane</keyword>
<feature type="domain" description="YutG/PgpA" evidence="3">
    <location>
        <begin position="8"/>
        <end position="147"/>
    </location>
</feature>
<evidence type="ECO:0000313" key="5">
    <source>
        <dbReference type="Proteomes" id="UP000198505"/>
    </source>
</evidence>
<keyword evidence="1" id="KW-1208">Phospholipid metabolism</keyword>
<evidence type="ECO:0000313" key="4">
    <source>
        <dbReference type="EMBL" id="SER88213.1"/>
    </source>
</evidence>
<keyword evidence="1" id="KW-0378">Hydrolase</keyword>
<dbReference type="Pfam" id="PF04608">
    <property type="entry name" value="PgpA"/>
    <property type="match status" value="1"/>
</dbReference>
<organism evidence="4 5">
    <name type="scientific">Vreelandella subterranea</name>
    <dbReference type="NCBI Taxonomy" id="416874"/>
    <lineage>
        <taxon>Bacteria</taxon>
        <taxon>Pseudomonadati</taxon>
        <taxon>Pseudomonadota</taxon>
        <taxon>Gammaproteobacteria</taxon>
        <taxon>Oceanospirillales</taxon>
        <taxon>Halomonadaceae</taxon>
        <taxon>Vreelandella</taxon>
    </lineage>
</organism>
<keyword evidence="1" id="KW-0460">Magnesium</keyword>
<dbReference type="PANTHER" id="PTHR36305">
    <property type="entry name" value="PHOSPHATIDYLGLYCEROPHOSPHATASE A"/>
    <property type="match status" value="1"/>
</dbReference>
<feature type="transmembrane region" description="Helical" evidence="2">
    <location>
        <begin position="80"/>
        <end position="106"/>
    </location>
</feature>
<keyword evidence="2" id="KW-1133">Transmembrane helix</keyword>
<dbReference type="GO" id="GO:0006655">
    <property type="term" value="P:phosphatidylglycerol biosynthetic process"/>
    <property type="evidence" value="ECO:0007669"/>
    <property type="project" value="UniProtKB-UniPathway"/>
</dbReference>
<dbReference type="CDD" id="cd06971">
    <property type="entry name" value="PgpA"/>
    <property type="match status" value="1"/>
</dbReference>
<keyword evidence="1" id="KW-0443">Lipid metabolism</keyword>
<dbReference type="EC" id="3.1.3.27" evidence="1"/>
<dbReference type="RefSeq" id="WP_092826593.1">
    <property type="nucleotide sequence ID" value="NZ_FOGS01000004.1"/>
</dbReference>
<comment type="cofactor">
    <cofactor evidence="1">
        <name>Mg(2+)</name>
        <dbReference type="ChEBI" id="CHEBI:18420"/>
    </cofactor>
</comment>
<dbReference type="STRING" id="416874.SAMN04487958_10423"/>
<name>A0A1H9SUY8_9GAMM</name>
<keyword evidence="1" id="KW-0997">Cell inner membrane</keyword>
<evidence type="ECO:0000256" key="2">
    <source>
        <dbReference type="SAM" id="Phobius"/>
    </source>
</evidence>
<keyword evidence="1" id="KW-1003">Cell membrane</keyword>
<dbReference type="GO" id="GO:0009395">
    <property type="term" value="P:phospholipid catabolic process"/>
    <property type="evidence" value="ECO:0007669"/>
    <property type="project" value="UniProtKB-KW"/>
</dbReference>
<proteinExistence type="predicted"/>
<dbReference type="InterPro" id="IPR007686">
    <property type="entry name" value="YutG/PgpA"/>
</dbReference>
<dbReference type="InterPro" id="IPR026037">
    <property type="entry name" value="PgpA"/>
</dbReference>
<dbReference type="Proteomes" id="UP000198505">
    <property type="component" value="Unassembled WGS sequence"/>
</dbReference>
<evidence type="ECO:0000259" key="3">
    <source>
        <dbReference type="Pfam" id="PF04608"/>
    </source>
</evidence>
<keyword evidence="1" id="KW-0442">Lipid degradation</keyword>
<protein>
    <recommendedName>
        <fullName evidence="1">Phosphatidylglycerophosphatase A</fullName>
        <ecNumber evidence="1">3.1.3.27</ecNumber>
    </recommendedName>
    <alternativeName>
        <fullName evidence="1">Phosphatidylglycerolphosphate phosphatase A</fullName>
    </alternativeName>
</protein>
<dbReference type="SUPFAM" id="SSF101307">
    <property type="entry name" value="YutG-like"/>
    <property type="match status" value="1"/>
</dbReference>